<dbReference type="InterPro" id="IPR050237">
    <property type="entry name" value="ATP-dep_AMP-bd_enzyme"/>
</dbReference>
<gene>
    <name evidence="3" type="ORF">SAMN05216588_105265</name>
</gene>
<keyword evidence="3" id="KW-0436">Ligase</keyword>
<dbReference type="Pfam" id="PF13193">
    <property type="entry name" value="AMP-binding_C"/>
    <property type="match status" value="1"/>
</dbReference>
<dbReference type="PANTHER" id="PTHR43767:SF1">
    <property type="entry name" value="NONRIBOSOMAL PEPTIDE SYNTHASE PES1 (EUROFUNG)-RELATED"/>
    <property type="match status" value="1"/>
</dbReference>
<dbReference type="EMBL" id="FNDG01000005">
    <property type="protein sequence ID" value="SDH57190.1"/>
    <property type="molecule type" value="Genomic_DNA"/>
</dbReference>
<dbReference type="GO" id="GO:0016878">
    <property type="term" value="F:acid-thiol ligase activity"/>
    <property type="evidence" value="ECO:0007669"/>
    <property type="project" value="UniProtKB-ARBA"/>
</dbReference>
<evidence type="ECO:0000313" key="3">
    <source>
        <dbReference type="EMBL" id="SDH57190.1"/>
    </source>
</evidence>
<dbReference type="InterPro" id="IPR042099">
    <property type="entry name" value="ANL_N_sf"/>
</dbReference>
<dbReference type="InterPro" id="IPR000873">
    <property type="entry name" value="AMP-dep_synth/lig_dom"/>
</dbReference>
<feature type="domain" description="AMP-binding enzyme C-terminal" evidence="2">
    <location>
        <begin position="411"/>
        <end position="488"/>
    </location>
</feature>
<sequence length="502" mass="55329">MSALYASRFERSAGLYPNKTAIVDGERVYRFRDVYGLYRSFLSSFVESCWAGKTIAVYARSSALSVAAALAGLRLGCTMVFIHHSYTPENLKRRYLRVNAELLVSDVPIADQDALHGVCQLNLPDIFTFYGSGKNAADAKKNVACIFFTSGSTGEPKGVCVSDRNMNAAYESVCSYMQYTPNDVILHYTAIGVDLGFHNSIFSLLFGGTNVIGGASPADPKCILQAIADWRVTGLQALPGQLCCLAQPVDSASFDLKSLRFVSSTGQALQPAHIRNLREKLPDVKLYSMYGMTECKRILYLAPEEVDQRPTSVGKPIPGVTAYLVRRDRDQLVQVADKEVGELAVVSEQVMQGYWADDAANQKAILHDVLGHHRVLLTGDLFRKDDDGFFYHVSRLDDHFPRNTWMVNPREVEAVIGSLPDVLECRVVPLPSTEEGNIPIAYIVLRHGADHASLPQSVIAHCVRHLHPHMVPAKVLLVDTLPRSISGKIQAPVGHIETEITR</sequence>
<evidence type="ECO:0000259" key="1">
    <source>
        <dbReference type="Pfam" id="PF00501"/>
    </source>
</evidence>
<dbReference type="PANTHER" id="PTHR43767">
    <property type="entry name" value="LONG-CHAIN-FATTY-ACID--COA LIGASE"/>
    <property type="match status" value="1"/>
</dbReference>
<accession>A0A1G8DIJ7</accession>
<dbReference type="Proteomes" id="UP000198606">
    <property type="component" value="Unassembled WGS sequence"/>
</dbReference>
<reference evidence="3 4" key="1">
    <citation type="submission" date="2016-10" db="EMBL/GenBank/DDBJ databases">
        <authorList>
            <person name="de Groot N.N."/>
        </authorList>
    </citation>
    <scope>NUCLEOTIDE SEQUENCE [LARGE SCALE GENOMIC DNA]</scope>
    <source>
        <strain evidence="3 4">LMG 18387</strain>
    </source>
</reference>
<evidence type="ECO:0000259" key="2">
    <source>
        <dbReference type="Pfam" id="PF13193"/>
    </source>
</evidence>
<dbReference type="AlphaFoldDB" id="A0A1G8DIJ7"/>
<dbReference type="RefSeq" id="WP_167359729.1">
    <property type="nucleotide sequence ID" value="NZ_FNDG01000005.1"/>
</dbReference>
<dbReference type="PROSITE" id="PS00455">
    <property type="entry name" value="AMP_BINDING"/>
    <property type="match status" value="1"/>
</dbReference>
<dbReference type="InterPro" id="IPR025110">
    <property type="entry name" value="AMP-bd_C"/>
</dbReference>
<dbReference type="Pfam" id="PF00501">
    <property type="entry name" value="AMP-binding"/>
    <property type="match status" value="1"/>
</dbReference>
<dbReference type="InterPro" id="IPR045851">
    <property type="entry name" value="AMP-bd_C_sf"/>
</dbReference>
<organism evidence="3 4">
    <name type="scientific">Phytopseudomonas flavescens</name>
    <dbReference type="NCBI Taxonomy" id="29435"/>
    <lineage>
        <taxon>Bacteria</taxon>
        <taxon>Pseudomonadati</taxon>
        <taxon>Pseudomonadota</taxon>
        <taxon>Gammaproteobacteria</taxon>
        <taxon>Pseudomonadales</taxon>
        <taxon>Pseudomonadaceae</taxon>
        <taxon>Phytopseudomonas</taxon>
    </lineage>
</organism>
<dbReference type="CDD" id="cd04433">
    <property type="entry name" value="AFD_class_I"/>
    <property type="match status" value="1"/>
</dbReference>
<name>A0A1G8DIJ7_9GAMM</name>
<dbReference type="Gene3D" id="3.40.50.12780">
    <property type="entry name" value="N-terminal domain of ligase-like"/>
    <property type="match status" value="1"/>
</dbReference>
<evidence type="ECO:0000313" key="4">
    <source>
        <dbReference type="Proteomes" id="UP000198606"/>
    </source>
</evidence>
<dbReference type="SUPFAM" id="SSF56801">
    <property type="entry name" value="Acetyl-CoA synthetase-like"/>
    <property type="match status" value="1"/>
</dbReference>
<feature type="domain" description="AMP-dependent synthetase/ligase" evidence="1">
    <location>
        <begin position="9"/>
        <end position="355"/>
    </location>
</feature>
<dbReference type="InterPro" id="IPR020845">
    <property type="entry name" value="AMP-binding_CS"/>
</dbReference>
<dbReference type="STRING" id="29435.SAMN05216588_105265"/>
<protein>
    <submittedName>
        <fullName evidence="3">Acyl-CoA synthetase (AMP-forming)/AMP-acid ligase II</fullName>
    </submittedName>
</protein>
<dbReference type="Gene3D" id="3.30.300.30">
    <property type="match status" value="1"/>
</dbReference>
<proteinExistence type="predicted"/>